<dbReference type="InterPro" id="IPR036291">
    <property type="entry name" value="NAD(P)-bd_dom_sf"/>
</dbReference>
<evidence type="ECO:0000313" key="4">
    <source>
        <dbReference type="Proteomes" id="UP000198850"/>
    </source>
</evidence>
<keyword evidence="4" id="KW-1185">Reference proteome</keyword>
<evidence type="ECO:0000313" key="3">
    <source>
        <dbReference type="EMBL" id="SEA45244.1"/>
    </source>
</evidence>
<protein>
    <submittedName>
        <fullName evidence="3">Short chain dehydrogenase</fullName>
    </submittedName>
</protein>
<accession>A0A1H4BB18</accession>
<dbReference type="GO" id="GO:0016491">
    <property type="term" value="F:oxidoreductase activity"/>
    <property type="evidence" value="ECO:0007669"/>
    <property type="project" value="UniProtKB-KW"/>
</dbReference>
<name>A0A1H4BB18_9SPHI</name>
<dbReference type="GO" id="GO:0016020">
    <property type="term" value="C:membrane"/>
    <property type="evidence" value="ECO:0007669"/>
    <property type="project" value="TreeGrafter"/>
</dbReference>
<reference evidence="3 4" key="1">
    <citation type="submission" date="2016-10" db="EMBL/GenBank/DDBJ databases">
        <authorList>
            <person name="de Groot N.N."/>
        </authorList>
    </citation>
    <scope>NUCLEOTIDE SEQUENCE [LARGE SCALE GENOMIC DNA]</scope>
    <source>
        <strain evidence="3 4">DSM 19033</strain>
    </source>
</reference>
<dbReference type="OrthoDB" id="9804774at2"/>
<dbReference type="SUPFAM" id="SSF51735">
    <property type="entry name" value="NAD(P)-binding Rossmann-fold domains"/>
    <property type="match status" value="1"/>
</dbReference>
<organism evidence="3 4">
    <name type="scientific">Pedobacter hartonius</name>
    <dbReference type="NCBI Taxonomy" id="425514"/>
    <lineage>
        <taxon>Bacteria</taxon>
        <taxon>Pseudomonadati</taxon>
        <taxon>Bacteroidota</taxon>
        <taxon>Sphingobacteriia</taxon>
        <taxon>Sphingobacteriales</taxon>
        <taxon>Sphingobacteriaceae</taxon>
        <taxon>Pedobacter</taxon>
    </lineage>
</organism>
<dbReference type="AlphaFoldDB" id="A0A1H4BB18"/>
<evidence type="ECO:0000256" key="2">
    <source>
        <dbReference type="ARBA" id="ARBA00023002"/>
    </source>
</evidence>
<keyword evidence="2" id="KW-0560">Oxidoreductase</keyword>
<dbReference type="PRINTS" id="PR00080">
    <property type="entry name" value="SDRFAMILY"/>
</dbReference>
<dbReference type="STRING" id="425514.SAMN05443550_103272"/>
<dbReference type="PANTHER" id="PTHR44196:SF1">
    <property type="entry name" value="DEHYDROGENASE_REDUCTASE SDR FAMILY MEMBER 7B"/>
    <property type="match status" value="1"/>
</dbReference>
<dbReference type="InterPro" id="IPR002347">
    <property type="entry name" value="SDR_fam"/>
</dbReference>
<dbReference type="Proteomes" id="UP000198850">
    <property type="component" value="Unassembled WGS sequence"/>
</dbReference>
<dbReference type="Gene3D" id="3.40.50.720">
    <property type="entry name" value="NAD(P)-binding Rossmann-like Domain"/>
    <property type="match status" value="1"/>
</dbReference>
<comment type="similarity">
    <text evidence="1">Belongs to the short-chain dehydrogenases/reductases (SDR) family.</text>
</comment>
<evidence type="ECO:0000256" key="1">
    <source>
        <dbReference type="ARBA" id="ARBA00006484"/>
    </source>
</evidence>
<sequence>MQVNLLSSVRLDRALLPKMLQQKSGVIIHISSTSGKFPLWDATMAYTAAKAALNAYSKTLATEVAPQGEE</sequence>
<proteinExistence type="inferred from homology"/>
<gene>
    <name evidence="3" type="ORF">SAMN05443550_103272</name>
</gene>
<dbReference type="PANTHER" id="PTHR44196">
    <property type="entry name" value="DEHYDROGENASE/REDUCTASE SDR FAMILY MEMBER 7B"/>
    <property type="match status" value="1"/>
</dbReference>
<dbReference type="EMBL" id="FNRA01000003">
    <property type="protein sequence ID" value="SEA45244.1"/>
    <property type="molecule type" value="Genomic_DNA"/>
</dbReference>
<dbReference type="PRINTS" id="PR00081">
    <property type="entry name" value="GDHRDH"/>
</dbReference>
<dbReference type="Pfam" id="PF00106">
    <property type="entry name" value="adh_short"/>
    <property type="match status" value="1"/>
</dbReference>